<name>A0ABQ8EY49_9FUNG</name>
<dbReference type="InterPro" id="IPR023404">
    <property type="entry name" value="rSAM_horseshoe"/>
</dbReference>
<dbReference type="SFLD" id="SFLDS00029">
    <property type="entry name" value="Radical_SAM"/>
    <property type="match status" value="1"/>
</dbReference>
<dbReference type="PROSITE" id="PS01278">
    <property type="entry name" value="MTTASE_RADICAL"/>
    <property type="match status" value="1"/>
</dbReference>
<comment type="similarity">
    <text evidence="3">Belongs to the methylthiotransferase family. CDKAL1 subfamily.</text>
</comment>
<dbReference type="InterPro" id="IPR013848">
    <property type="entry name" value="Methylthiotransferase_N"/>
</dbReference>
<evidence type="ECO:0000256" key="1">
    <source>
        <dbReference type="ARBA" id="ARBA00001966"/>
    </source>
</evidence>
<dbReference type="InterPro" id="IPR005839">
    <property type="entry name" value="Methylthiotransferase"/>
</dbReference>
<dbReference type="CDD" id="cd01335">
    <property type="entry name" value="Radical_SAM"/>
    <property type="match status" value="1"/>
</dbReference>
<feature type="compositionally biased region" description="Polar residues" evidence="15">
    <location>
        <begin position="11"/>
        <end position="20"/>
    </location>
</feature>
<dbReference type="Proteomes" id="UP001648503">
    <property type="component" value="Unassembled WGS sequence"/>
</dbReference>
<evidence type="ECO:0000256" key="3">
    <source>
        <dbReference type="ARBA" id="ARBA00008616"/>
    </source>
</evidence>
<dbReference type="PROSITE" id="PS51918">
    <property type="entry name" value="RADICAL_SAM"/>
    <property type="match status" value="1"/>
</dbReference>
<keyword evidence="9" id="KW-0819">tRNA processing</keyword>
<evidence type="ECO:0000259" key="16">
    <source>
        <dbReference type="PROSITE" id="PS50926"/>
    </source>
</evidence>
<feature type="region of interest" description="Disordered" evidence="15">
    <location>
        <begin position="573"/>
        <end position="621"/>
    </location>
</feature>
<dbReference type="InterPro" id="IPR038135">
    <property type="entry name" value="Methylthiotransferase_N_sf"/>
</dbReference>
<comment type="cofactor">
    <cofactor evidence="1">
        <name>[4Fe-4S] cluster</name>
        <dbReference type="ChEBI" id="CHEBI:49883"/>
    </cofactor>
</comment>
<dbReference type="SFLD" id="SFLDG01082">
    <property type="entry name" value="B12-binding_domain_containing"/>
    <property type="match status" value="1"/>
</dbReference>
<dbReference type="Gene3D" id="3.40.50.12160">
    <property type="entry name" value="Methylthiotransferase, N-terminal domain"/>
    <property type="match status" value="1"/>
</dbReference>
<evidence type="ECO:0000256" key="5">
    <source>
        <dbReference type="ARBA" id="ARBA00018810"/>
    </source>
</evidence>
<dbReference type="SUPFAM" id="SSF102114">
    <property type="entry name" value="Radical SAM enzymes"/>
    <property type="match status" value="1"/>
</dbReference>
<keyword evidence="6" id="KW-0004">4Fe-4S</keyword>
<dbReference type="Gene3D" id="3.80.30.20">
    <property type="entry name" value="tm_1862 like domain"/>
    <property type="match status" value="1"/>
</dbReference>
<evidence type="ECO:0000256" key="9">
    <source>
        <dbReference type="ARBA" id="ARBA00022694"/>
    </source>
</evidence>
<accession>A0ABQ8EY49</accession>
<evidence type="ECO:0000256" key="10">
    <source>
        <dbReference type="ARBA" id="ARBA00022723"/>
    </source>
</evidence>
<keyword evidence="7" id="KW-0808">Transferase</keyword>
<evidence type="ECO:0000313" key="19">
    <source>
        <dbReference type="EMBL" id="KAH6587059.1"/>
    </source>
</evidence>
<dbReference type="InterPro" id="IPR007197">
    <property type="entry name" value="rSAM"/>
</dbReference>
<feature type="domain" description="TRAM" evidence="16">
    <location>
        <begin position="464"/>
        <end position="526"/>
    </location>
</feature>
<evidence type="ECO:0000256" key="11">
    <source>
        <dbReference type="ARBA" id="ARBA00023004"/>
    </source>
</evidence>
<keyword evidence="12" id="KW-0411">Iron-sulfur</keyword>
<dbReference type="InterPro" id="IPR006466">
    <property type="entry name" value="MiaB-like_arc_euk"/>
</dbReference>
<dbReference type="NCBIfam" id="TIGR00089">
    <property type="entry name" value="MiaB/RimO family radical SAM methylthiotransferase"/>
    <property type="match status" value="1"/>
</dbReference>
<dbReference type="PROSITE" id="PS51449">
    <property type="entry name" value="MTTASE_N"/>
    <property type="match status" value="1"/>
</dbReference>
<evidence type="ECO:0000256" key="4">
    <source>
        <dbReference type="ARBA" id="ARBA00013273"/>
    </source>
</evidence>
<dbReference type="InterPro" id="IPR058240">
    <property type="entry name" value="rSAM_sf"/>
</dbReference>
<dbReference type="InterPro" id="IPR002792">
    <property type="entry name" value="TRAM_dom"/>
</dbReference>
<evidence type="ECO:0000256" key="14">
    <source>
        <dbReference type="ARBA" id="ARBA00051661"/>
    </source>
</evidence>
<feature type="region of interest" description="Disordered" evidence="15">
    <location>
        <begin position="1"/>
        <end position="45"/>
    </location>
</feature>
<evidence type="ECO:0000259" key="18">
    <source>
        <dbReference type="PROSITE" id="PS51918"/>
    </source>
</evidence>
<sequence>MTTSDIEDLLTPQTSRSAGQDSVDDQESTFIDPTTPRKSSGVVTAKSFKSQANLGNSTTHTAHAGPNACNGIHDGDHDGFLPGLASVFVKTWGCSHNNSDGEYMAGLLAAEGYNVILDHSRADEADLWVLNSCTVKGPSQQTFVNDIDKGRLAGKKVVVAGCVPQASPSGSGWQGLSVVGVQQIDQVVTVVEETLKGNTVRLLREAKHFSEDGVKRKAGGARLDLPKIRRNPFIEIIPINTGCLNQCTYCKTKHARGDLGSYSPAEIIARVDSVLHEGVKEIWLTSEDTGAYGKDIGVTIVDLLWGILEAMDKHVVQDAMLRVGMTNPPYILEHLQEISKILNHPRVYSFLHVPVQAGSTRVLDDMRRLYTIEDFERVVDVLQANVPRVTIATDIICGFPTETEEDFNETMRIIEKYKFSVLHISQFYARPGTPAARMKRIPTHIVKARSRRATVFFESYATYGDLVGSLQKILVTEQSADNEHYVGHNKEYQQILVAKDEKLMGQTFTVRITKVGKFYMMGEPLAEDMTRIKNSIADAPLGSVAPKRMPKLVRVKRSVKVMEDAVDGADHMVRQSEDGVSAHGSTPDVRGTSIKSRSDGAELSMKSVAPDTPKPHLQPIRKPRHPALLYGVRGIALGAVGLWAWRNPDTRWTIKIGAFVVGLIATDVLFSI</sequence>
<evidence type="ECO:0000256" key="8">
    <source>
        <dbReference type="ARBA" id="ARBA00022691"/>
    </source>
</evidence>
<dbReference type="EC" id="2.8.4.5" evidence="4"/>
<feature type="domain" description="Radical SAM core" evidence="18">
    <location>
        <begin position="229"/>
        <end position="465"/>
    </location>
</feature>
<evidence type="ECO:0000256" key="2">
    <source>
        <dbReference type="ARBA" id="ARBA00002399"/>
    </source>
</evidence>
<feature type="compositionally biased region" description="Polar residues" evidence="15">
    <location>
        <begin position="28"/>
        <end position="45"/>
    </location>
</feature>
<dbReference type="PANTHER" id="PTHR11918:SF45">
    <property type="entry name" value="THREONYLCARBAMOYLADENOSINE TRNA METHYLTHIOTRANSFERASE"/>
    <property type="match status" value="1"/>
</dbReference>
<evidence type="ECO:0000256" key="7">
    <source>
        <dbReference type="ARBA" id="ARBA00022679"/>
    </source>
</evidence>
<dbReference type="Pfam" id="PF04055">
    <property type="entry name" value="Radical_SAM"/>
    <property type="match status" value="1"/>
</dbReference>
<dbReference type="SMART" id="SM00729">
    <property type="entry name" value="Elp3"/>
    <property type="match status" value="1"/>
</dbReference>
<dbReference type="EMBL" id="JAFCIX010000569">
    <property type="protein sequence ID" value="KAH6587059.1"/>
    <property type="molecule type" value="Genomic_DNA"/>
</dbReference>
<reference evidence="19 20" key="1">
    <citation type="submission" date="2021-02" db="EMBL/GenBank/DDBJ databases">
        <title>Variation within the Batrachochytrium salamandrivorans European outbreak.</title>
        <authorList>
            <person name="Kelly M."/>
            <person name="Pasmans F."/>
            <person name="Shea T.P."/>
            <person name="Munoz J.F."/>
            <person name="Carranza S."/>
            <person name="Cuomo C.A."/>
            <person name="Martel A."/>
        </authorList>
    </citation>
    <scope>NUCLEOTIDE SEQUENCE [LARGE SCALE GENOMIC DNA]</scope>
    <source>
        <strain evidence="19 20">AMFP18/2</strain>
    </source>
</reference>
<feature type="domain" description="MTTase N-terminal" evidence="17">
    <location>
        <begin position="85"/>
        <end position="196"/>
    </location>
</feature>
<keyword evidence="10" id="KW-0479">Metal-binding</keyword>
<keyword evidence="20" id="KW-1185">Reference proteome</keyword>
<gene>
    <name evidence="19" type="ORF">BASA50_000107</name>
</gene>
<dbReference type="PANTHER" id="PTHR11918">
    <property type="entry name" value="RADICAL SAM PROTEINS"/>
    <property type="match status" value="1"/>
</dbReference>
<evidence type="ECO:0000256" key="13">
    <source>
        <dbReference type="ARBA" id="ARBA00031213"/>
    </source>
</evidence>
<evidence type="ECO:0000259" key="17">
    <source>
        <dbReference type="PROSITE" id="PS51449"/>
    </source>
</evidence>
<evidence type="ECO:0000256" key="15">
    <source>
        <dbReference type="SAM" id="MobiDB-lite"/>
    </source>
</evidence>
<organism evidence="19 20">
    <name type="scientific">Batrachochytrium salamandrivorans</name>
    <dbReference type="NCBI Taxonomy" id="1357716"/>
    <lineage>
        <taxon>Eukaryota</taxon>
        <taxon>Fungi</taxon>
        <taxon>Fungi incertae sedis</taxon>
        <taxon>Chytridiomycota</taxon>
        <taxon>Chytridiomycota incertae sedis</taxon>
        <taxon>Chytridiomycetes</taxon>
        <taxon>Rhizophydiales</taxon>
        <taxon>Rhizophydiales incertae sedis</taxon>
        <taxon>Batrachochytrium</taxon>
    </lineage>
</organism>
<keyword evidence="8" id="KW-0949">S-adenosyl-L-methionine</keyword>
<dbReference type="Pfam" id="PF00919">
    <property type="entry name" value="UPF0004"/>
    <property type="match status" value="1"/>
</dbReference>
<dbReference type="NCBIfam" id="TIGR01578">
    <property type="entry name" value="MiaB-like-B"/>
    <property type="match status" value="1"/>
</dbReference>
<evidence type="ECO:0000256" key="12">
    <source>
        <dbReference type="ARBA" id="ARBA00023014"/>
    </source>
</evidence>
<evidence type="ECO:0000313" key="20">
    <source>
        <dbReference type="Proteomes" id="UP001648503"/>
    </source>
</evidence>
<proteinExistence type="inferred from homology"/>
<dbReference type="Pfam" id="PF01938">
    <property type="entry name" value="TRAM"/>
    <property type="match status" value="1"/>
</dbReference>
<evidence type="ECO:0000256" key="6">
    <source>
        <dbReference type="ARBA" id="ARBA00022485"/>
    </source>
</evidence>
<dbReference type="PROSITE" id="PS50926">
    <property type="entry name" value="TRAM"/>
    <property type="match status" value="1"/>
</dbReference>
<dbReference type="InterPro" id="IPR006638">
    <property type="entry name" value="Elp3/MiaA/NifB-like_rSAM"/>
</dbReference>
<comment type="catalytic activity">
    <reaction evidence="14">
        <text>N(6)-L-threonylcarbamoyladenosine(37) in tRNA + (sulfur carrier)-SH + AH2 + 2 S-adenosyl-L-methionine = 2-methylsulfanyl-N(6)-L-threonylcarbamoyladenosine(37) in tRNA + (sulfur carrier)-H + 5'-deoxyadenosine + L-methionine + A + S-adenosyl-L-homocysteine + 2 H(+)</text>
        <dbReference type="Rhea" id="RHEA:37075"/>
        <dbReference type="Rhea" id="RHEA-COMP:10163"/>
        <dbReference type="Rhea" id="RHEA-COMP:11092"/>
        <dbReference type="Rhea" id="RHEA-COMP:14737"/>
        <dbReference type="Rhea" id="RHEA-COMP:14739"/>
        <dbReference type="ChEBI" id="CHEBI:13193"/>
        <dbReference type="ChEBI" id="CHEBI:15378"/>
        <dbReference type="ChEBI" id="CHEBI:17319"/>
        <dbReference type="ChEBI" id="CHEBI:17499"/>
        <dbReference type="ChEBI" id="CHEBI:29917"/>
        <dbReference type="ChEBI" id="CHEBI:57844"/>
        <dbReference type="ChEBI" id="CHEBI:57856"/>
        <dbReference type="ChEBI" id="CHEBI:59789"/>
        <dbReference type="ChEBI" id="CHEBI:64428"/>
        <dbReference type="ChEBI" id="CHEBI:74418"/>
        <dbReference type="ChEBI" id="CHEBI:74420"/>
        <dbReference type="EC" id="2.8.4.5"/>
    </reaction>
</comment>
<dbReference type="InterPro" id="IPR020612">
    <property type="entry name" value="Methylthiotransferase_CS"/>
</dbReference>
<comment type="caution">
    <text evidence="19">The sequence shown here is derived from an EMBL/GenBank/DDBJ whole genome shotgun (WGS) entry which is preliminary data.</text>
</comment>
<comment type="function">
    <text evidence="2">Catalyzes the methylthiolation of N6-threonylcarbamoyladenosine (t(6)A), leading to the formation of 2-methylthio-N6-threonylcarbamoyladenosine (ms(2)t(6)A) at position 37 in tRNAs that read codons beginning with adenine.</text>
</comment>
<keyword evidence="11" id="KW-0408">Iron</keyword>
<protein>
    <recommendedName>
        <fullName evidence="5">Threonylcarbamoyladenosine tRNA methylthiotransferase</fullName>
        <ecNumber evidence="4">2.8.4.5</ecNumber>
    </recommendedName>
    <alternativeName>
        <fullName evidence="13">tRNA-t(6)A37 methylthiotransferase</fullName>
    </alternativeName>
</protein>